<dbReference type="InterPro" id="IPR000182">
    <property type="entry name" value="GNAT_dom"/>
</dbReference>
<dbReference type="SUPFAM" id="SSF55729">
    <property type="entry name" value="Acyl-CoA N-acyltransferases (Nat)"/>
    <property type="match status" value="1"/>
</dbReference>
<dbReference type="RefSeq" id="WP_115663607.1">
    <property type="nucleotide sequence ID" value="NZ_LT991976.1"/>
</dbReference>
<dbReference type="CDD" id="cd04301">
    <property type="entry name" value="NAT_SF"/>
    <property type="match status" value="1"/>
</dbReference>
<dbReference type="PROSITE" id="PS51186">
    <property type="entry name" value="GNAT"/>
    <property type="match status" value="1"/>
</dbReference>
<dbReference type="PANTHER" id="PTHR43072">
    <property type="entry name" value="N-ACETYLTRANSFERASE"/>
    <property type="match status" value="1"/>
</dbReference>
<dbReference type="EC" id="2.3.1.183" evidence="2"/>
<accession>A0A375IJD2</accession>
<dbReference type="Proteomes" id="UP000255505">
    <property type="component" value="Chromosome I"/>
</dbReference>
<gene>
    <name evidence="2" type="primary">pat</name>
    <name evidence="2" type="ORF">CT19425_120440</name>
</gene>
<organism evidence="2 3">
    <name type="scientific">Cupriavidus taiwanensis</name>
    <dbReference type="NCBI Taxonomy" id="164546"/>
    <lineage>
        <taxon>Bacteria</taxon>
        <taxon>Pseudomonadati</taxon>
        <taxon>Pseudomonadota</taxon>
        <taxon>Betaproteobacteria</taxon>
        <taxon>Burkholderiales</taxon>
        <taxon>Burkholderiaceae</taxon>
        <taxon>Cupriavidus</taxon>
    </lineage>
</organism>
<dbReference type="Pfam" id="PF13420">
    <property type="entry name" value="Acetyltransf_4"/>
    <property type="match status" value="1"/>
</dbReference>
<evidence type="ECO:0000259" key="1">
    <source>
        <dbReference type="PROSITE" id="PS51186"/>
    </source>
</evidence>
<evidence type="ECO:0000313" key="2">
    <source>
        <dbReference type="EMBL" id="SPK74198.1"/>
    </source>
</evidence>
<feature type="domain" description="N-acetyltransferase" evidence="1">
    <location>
        <begin position="20"/>
        <end position="186"/>
    </location>
</feature>
<dbReference type="InterPro" id="IPR016181">
    <property type="entry name" value="Acyl_CoA_acyltransferase"/>
</dbReference>
<dbReference type="Gene3D" id="3.40.630.30">
    <property type="match status" value="1"/>
</dbReference>
<sequence>MTSIPVSTTGPRGNGTRQPFALREATRADLPAIHAIYAHHVQHGRASFEEVPPSLDEMQLRLAEVHRKGLPYLVAERDGEVLGYAYASPYRARSAYRFAIEDSIYIDHRRVGEGLGQALLAALIARCETGPWRQMVAVIASTATGEGAGSLALHERLGFRTVGRLEAVGFKHGQWIDTVLMQRILGAGAATLPVQAESASVR</sequence>
<dbReference type="AlphaFoldDB" id="A0A375IJD2"/>
<evidence type="ECO:0000313" key="3">
    <source>
        <dbReference type="Proteomes" id="UP000255505"/>
    </source>
</evidence>
<proteinExistence type="predicted"/>
<name>A0A375IJD2_9BURK</name>
<protein>
    <submittedName>
        <fullName evidence="2">Phosphinothricin N-acetyltransferase</fullName>
        <ecNumber evidence="2">2.3.1.183</ecNumber>
    </submittedName>
</protein>
<dbReference type="EMBL" id="LT991976">
    <property type="protein sequence ID" value="SPK74198.1"/>
    <property type="molecule type" value="Genomic_DNA"/>
</dbReference>
<dbReference type="GO" id="GO:0102971">
    <property type="term" value="F:phosphinothricin N-acetyltransferase activity"/>
    <property type="evidence" value="ECO:0007669"/>
    <property type="project" value="UniProtKB-EC"/>
</dbReference>
<keyword evidence="2" id="KW-0808">Transferase</keyword>
<keyword evidence="2" id="KW-0012">Acyltransferase</keyword>
<reference evidence="2 3" key="1">
    <citation type="submission" date="2018-01" db="EMBL/GenBank/DDBJ databases">
        <authorList>
            <person name="Gaut B.S."/>
            <person name="Morton B.R."/>
            <person name="Clegg M.T."/>
            <person name="Duvall M.R."/>
        </authorList>
    </citation>
    <scope>NUCLEOTIDE SEQUENCE [LARGE SCALE GENOMIC DNA]</scope>
    <source>
        <strain evidence="2">Cupriavidus taiwanensis LMG 19425</strain>
    </source>
</reference>
<dbReference type="PANTHER" id="PTHR43072:SF8">
    <property type="entry name" value="ACYLTRANSFERASE FABY-RELATED"/>
    <property type="match status" value="1"/>
</dbReference>